<protein>
    <submittedName>
        <fullName evidence="1">Uncharacterized protein</fullName>
    </submittedName>
</protein>
<dbReference type="Proteomes" id="UP000276133">
    <property type="component" value="Unassembled WGS sequence"/>
</dbReference>
<dbReference type="EMBL" id="REGN01001064">
    <property type="protein sequence ID" value="RNA37284.1"/>
    <property type="molecule type" value="Genomic_DNA"/>
</dbReference>
<organism evidence="1 2">
    <name type="scientific">Brachionus plicatilis</name>
    <name type="common">Marine rotifer</name>
    <name type="synonym">Brachionus muelleri</name>
    <dbReference type="NCBI Taxonomy" id="10195"/>
    <lineage>
        <taxon>Eukaryota</taxon>
        <taxon>Metazoa</taxon>
        <taxon>Spiralia</taxon>
        <taxon>Gnathifera</taxon>
        <taxon>Rotifera</taxon>
        <taxon>Eurotatoria</taxon>
        <taxon>Monogononta</taxon>
        <taxon>Pseudotrocha</taxon>
        <taxon>Ploima</taxon>
        <taxon>Brachionidae</taxon>
        <taxon>Brachionus</taxon>
    </lineage>
</organism>
<keyword evidence="2" id="KW-1185">Reference proteome</keyword>
<accession>A0A3M7SN84</accession>
<sequence>MLSQGRLDSHYMKFANRKDLNLGFDFWRDSLKKFQFPPSGPGGDHRRLLNSNSNKYGYLFFFHQNFLSHH</sequence>
<evidence type="ECO:0000313" key="2">
    <source>
        <dbReference type="Proteomes" id="UP000276133"/>
    </source>
</evidence>
<gene>
    <name evidence="1" type="ORF">BpHYR1_011217</name>
</gene>
<reference evidence="1 2" key="1">
    <citation type="journal article" date="2018" name="Sci. Rep.">
        <title>Genomic signatures of local adaptation to the degree of environmental predictability in rotifers.</title>
        <authorList>
            <person name="Franch-Gras L."/>
            <person name="Hahn C."/>
            <person name="Garcia-Roger E.M."/>
            <person name="Carmona M.J."/>
            <person name="Serra M."/>
            <person name="Gomez A."/>
        </authorList>
    </citation>
    <scope>NUCLEOTIDE SEQUENCE [LARGE SCALE GENOMIC DNA]</scope>
    <source>
        <strain evidence="1">HYR1</strain>
    </source>
</reference>
<dbReference type="AlphaFoldDB" id="A0A3M7SN84"/>
<proteinExistence type="predicted"/>
<comment type="caution">
    <text evidence="1">The sequence shown here is derived from an EMBL/GenBank/DDBJ whole genome shotgun (WGS) entry which is preliminary data.</text>
</comment>
<evidence type="ECO:0000313" key="1">
    <source>
        <dbReference type="EMBL" id="RNA37284.1"/>
    </source>
</evidence>
<name>A0A3M7SN84_BRAPC</name>